<dbReference type="eggNOG" id="ENOG502SIQP">
    <property type="taxonomic scope" value="Eukaryota"/>
</dbReference>
<evidence type="ECO:0000313" key="3">
    <source>
        <dbReference type="Proteomes" id="UP000019373"/>
    </source>
</evidence>
<dbReference type="OrthoDB" id="2157530at2759"/>
<evidence type="ECO:0000313" key="2">
    <source>
        <dbReference type="EMBL" id="ERF69908.1"/>
    </source>
</evidence>
<reference evidence="3" key="1">
    <citation type="journal article" date="2014" name="BMC Genomics">
        <title>Genome characteristics reveal the impact of lichenization on lichen-forming fungus Endocarpon pusillum Hedwig (Verrucariales, Ascomycota).</title>
        <authorList>
            <person name="Wang Y.-Y."/>
            <person name="Liu B."/>
            <person name="Zhang X.-Y."/>
            <person name="Zhou Q.-M."/>
            <person name="Zhang T."/>
            <person name="Li H."/>
            <person name="Yu Y.-F."/>
            <person name="Zhang X.-L."/>
            <person name="Hao X.-Y."/>
            <person name="Wang M."/>
            <person name="Wang L."/>
            <person name="Wei J.-C."/>
        </authorList>
    </citation>
    <scope>NUCLEOTIDE SEQUENCE [LARGE SCALE GENOMIC DNA]</scope>
    <source>
        <strain evidence="3">Z07020 / HMAS-L-300199</strain>
    </source>
</reference>
<dbReference type="EMBL" id="KE721373">
    <property type="protein sequence ID" value="ERF69908.1"/>
    <property type="molecule type" value="Genomic_DNA"/>
</dbReference>
<dbReference type="PANTHER" id="PTHR24148:SF64">
    <property type="entry name" value="HETEROKARYON INCOMPATIBILITY DOMAIN-CONTAINING PROTEIN"/>
    <property type="match status" value="1"/>
</dbReference>
<evidence type="ECO:0000259" key="1">
    <source>
        <dbReference type="Pfam" id="PF06985"/>
    </source>
</evidence>
<dbReference type="AlphaFoldDB" id="U1GCX2"/>
<proteinExistence type="predicted"/>
<organism evidence="2 3">
    <name type="scientific">Endocarpon pusillum (strain Z07020 / HMAS-L-300199)</name>
    <name type="common">Lichen-forming fungus</name>
    <dbReference type="NCBI Taxonomy" id="1263415"/>
    <lineage>
        <taxon>Eukaryota</taxon>
        <taxon>Fungi</taxon>
        <taxon>Dikarya</taxon>
        <taxon>Ascomycota</taxon>
        <taxon>Pezizomycotina</taxon>
        <taxon>Eurotiomycetes</taxon>
        <taxon>Chaetothyriomycetidae</taxon>
        <taxon>Verrucariales</taxon>
        <taxon>Verrucariaceae</taxon>
        <taxon>Endocarpon</taxon>
    </lineage>
</organism>
<protein>
    <recommendedName>
        <fullName evidence="1">Heterokaryon incompatibility domain-containing protein</fullName>
    </recommendedName>
</protein>
<dbReference type="Proteomes" id="UP000019373">
    <property type="component" value="Unassembled WGS sequence"/>
</dbReference>
<dbReference type="HOGENOM" id="CLU_004184_7_4_1"/>
<gene>
    <name evidence="2" type="ORF">EPUS_05452</name>
</gene>
<dbReference type="PANTHER" id="PTHR24148">
    <property type="entry name" value="ANKYRIN REPEAT DOMAIN-CONTAINING PROTEIN 39 HOMOLOG-RELATED"/>
    <property type="match status" value="1"/>
</dbReference>
<feature type="domain" description="Heterokaryon incompatibility" evidence="1">
    <location>
        <begin position="46"/>
        <end position="205"/>
    </location>
</feature>
<dbReference type="InterPro" id="IPR010730">
    <property type="entry name" value="HET"/>
</dbReference>
<dbReference type="Pfam" id="PF06985">
    <property type="entry name" value="HET"/>
    <property type="match status" value="1"/>
</dbReference>
<dbReference type="InterPro" id="IPR052895">
    <property type="entry name" value="HetReg/Transcr_Mod"/>
</dbReference>
<dbReference type="RefSeq" id="XP_007804408.1">
    <property type="nucleotide sequence ID" value="XM_007806217.1"/>
</dbReference>
<dbReference type="OMA" id="NIFRIAT"/>
<keyword evidence="3" id="KW-1185">Reference proteome</keyword>
<dbReference type="GeneID" id="19240402"/>
<name>U1GCX2_ENDPU</name>
<accession>U1GCX2</accession>
<sequence length="628" mass="72236">MDDSFQYLPLDPKQREIRLVTLEPGAWSHSIRCTIEARSFDGKPMYDALSYVWGDAKNRRPIQLNDQLFEVTENLWVALRRLRNHAIRRVLWIDAICINQTDNNEKSQQVAMMGEIYSNCQNTIIWLGEDEDVDVSETESKSTTASRACKMLEMLGADKHFYELPCFITAEGGRAEIKEEYSDHFEAFRKFVDVPWWRRIWVIQEMVLPKHVRFLYASEEFSYSTLRSVVQGLQVHGTTCCKQHRYTLRAIAFDPILTFQEQVEPMVYTRETWTHQTPITLFRLRRLFSAFQATEKRDLFYALLGLVTSWGANNPLYPNYGVSLKEAIMQAVFKCISEQGGLEFLQGERFYRGEIDMPSWIPDAHFSAVPPQWAIVEQRRLKIYSGFSASAFLRQDTSQLSLTANGALLCQALLVDKIVKVGSICDALGHFEEAPDVLRQWMEMIGVEFRDWPEQPPAEGSTQDVFWKTILNDSTELDTTESPFYRRPNDKDYVDLRALWEFFLGPFGRMIVSSLSFSEESHDKLLSKAPATIYHLFVCLQQRRIFVTERGWIGLASRQASPNDTVHILLGSPAPFILRPSNEASEVDKQAKTLPSYTVIGNGYLHNVMFGEAFKGDGEKDVRTVALH</sequence>